<proteinExistence type="predicted"/>
<name>A0ABQ9Y8S1_9EUKA</name>
<evidence type="ECO:0000313" key="2">
    <source>
        <dbReference type="Proteomes" id="UP001281761"/>
    </source>
</evidence>
<dbReference type="Proteomes" id="UP001281761">
    <property type="component" value="Unassembled WGS sequence"/>
</dbReference>
<keyword evidence="2" id="KW-1185">Reference proteome</keyword>
<protein>
    <submittedName>
        <fullName evidence="1">Uncharacterized protein</fullName>
    </submittedName>
</protein>
<gene>
    <name evidence="1" type="ORF">BLNAU_5034</name>
</gene>
<accession>A0ABQ9Y8S1</accession>
<evidence type="ECO:0000313" key="1">
    <source>
        <dbReference type="EMBL" id="KAK2960151.1"/>
    </source>
</evidence>
<comment type="caution">
    <text evidence="1">The sequence shown here is derived from an EMBL/GenBank/DDBJ whole genome shotgun (WGS) entry which is preliminary data.</text>
</comment>
<dbReference type="EMBL" id="JARBJD010000025">
    <property type="protein sequence ID" value="KAK2960151.1"/>
    <property type="molecule type" value="Genomic_DNA"/>
</dbReference>
<reference evidence="1 2" key="1">
    <citation type="journal article" date="2022" name="bioRxiv">
        <title>Genomics of Preaxostyla Flagellates Illuminates Evolutionary Transitions and the Path Towards Mitochondrial Loss.</title>
        <authorList>
            <person name="Novak L.V.F."/>
            <person name="Treitli S.C."/>
            <person name="Pyrih J."/>
            <person name="Halakuc P."/>
            <person name="Pipaliya S.V."/>
            <person name="Vacek V."/>
            <person name="Brzon O."/>
            <person name="Soukal P."/>
            <person name="Eme L."/>
            <person name="Dacks J.B."/>
            <person name="Karnkowska A."/>
            <person name="Elias M."/>
            <person name="Hampl V."/>
        </authorList>
    </citation>
    <scope>NUCLEOTIDE SEQUENCE [LARGE SCALE GENOMIC DNA]</scope>
    <source>
        <strain evidence="1">NAU3</strain>
        <tissue evidence="1">Gut</tissue>
    </source>
</reference>
<organism evidence="1 2">
    <name type="scientific">Blattamonas nauphoetae</name>
    <dbReference type="NCBI Taxonomy" id="2049346"/>
    <lineage>
        <taxon>Eukaryota</taxon>
        <taxon>Metamonada</taxon>
        <taxon>Preaxostyla</taxon>
        <taxon>Oxymonadida</taxon>
        <taxon>Blattamonas</taxon>
    </lineage>
</organism>
<sequence>MSFEDKSAIYNSLVALVKAGYPFDDALQERAVRLLWILEPQWNTPVAAKLVTELVPSSAKPPSGFVESILTLLSSLHSRVVAAAVSFLSETALKASHAIRCPLMKSDVVTKVLATVQPHTLPISGNERMLNKLIKIIILSLQLAIPYYVGKLNITTALETHNHREMIFQKVVLPSSQFVTFLISNRYVLNGDLLDSYMELLRTLIQIGTYHDPTLEFVLASPIAMAFSSCVSIVEGDYDLWMTLININGSLAIWKNEGSEVAQFGQRMMEALFSEGFEDTLEQMMKYDKSGDYGIRLVEASHSISKLLGSNVPKW</sequence>